<feature type="transmembrane region" description="Helical" evidence="2">
    <location>
        <begin position="313"/>
        <end position="329"/>
    </location>
</feature>
<feature type="transmembrane region" description="Helical" evidence="2">
    <location>
        <begin position="86"/>
        <end position="113"/>
    </location>
</feature>
<feature type="transmembrane region" description="Helical" evidence="2">
    <location>
        <begin position="125"/>
        <end position="144"/>
    </location>
</feature>
<proteinExistence type="inferred from homology"/>
<keyword evidence="4" id="KW-1185">Reference proteome</keyword>
<name>A0ABP0HHK8_9DINO</name>
<feature type="transmembrane region" description="Helical" evidence="2">
    <location>
        <begin position="164"/>
        <end position="181"/>
    </location>
</feature>
<evidence type="ECO:0000313" key="3">
    <source>
        <dbReference type="EMBL" id="CAK8989273.1"/>
    </source>
</evidence>
<reference evidence="3 4" key="1">
    <citation type="submission" date="2024-02" db="EMBL/GenBank/DDBJ databases">
        <authorList>
            <person name="Chen Y."/>
            <person name="Shah S."/>
            <person name="Dougan E. K."/>
            <person name="Thang M."/>
            <person name="Chan C."/>
        </authorList>
    </citation>
    <scope>NUCLEOTIDE SEQUENCE [LARGE SCALE GENOMIC DNA]</scope>
</reference>
<dbReference type="InterPro" id="IPR002528">
    <property type="entry name" value="MATE_fam"/>
</dbReference>
<organism evidence="3 4">
    <name type="scientific">Durusdinium trenchii</name>
    <dbReference type="NCBI Taxonomy" id="1381693"/>
    <lineage>
        <taxon>Eukaryota</taxon>
        <taxon>Sar</taxon>
        <taxon>Alveolata</taxon>
        <taxon>Dinophyceae</taxon>
        <taxon>Suessiales</taxon>
        <taxon>Symbiodiniaceae</taxon>
        <taxon>Durusdinium</taxon>
    </lineage>
</organism>
<keyword evidence="2" id="KW-0812">Transmembrane</keyword>
<evidence type="ECO:0000256" key="1">
    <source>
        <dbReference type="ARBA" id="ARBA00010199"/>
    </source>
</evidence>
<comment type="caution">
    <text evidence="3">The sequence shown here is derived from an EMBL/GenBank/DDBJ whole genome shotgun (WGS) entry which is preliminary data.</text>
</comment>
<dbReference type="Proteomes" id="UP001642464">
    <property type="component" value="Unassembled WGS sequence"/>
</dbReference>
<accession>A0ABP0HHK8</accession>
<dbReference type="PANTHER" id="PTHR11206">
    <property type="entry name" value="MULTIDRUG RESISTANCE PROTEIN"/>
    <property type="match status" value="1"/>
</dbReference>
<sequence length="506" mass="54730">MVCISGVWREAWLQLRLALPVCGANLLQRISTWVTWIVVGRLGKDILGPVTLSSSVNNVLGTSVVGGLSVGVSTLASQAYGAGNDLAMALVLQRAIMVTLLGSIPCVILLALIRPILEMLGMEPHFCSVAGGYALTVLLVTPFMGLQRSIGTWLVAQKNNHPRMIVILIALPAHTALTVSLTGRWSYLGAGVAMTLSTGMQAILIYLYISFSSTCSRTWRGFSCEAFKDWGPFLEIALPGVWMNTEYFVGESLTLAASMLPDPDTCLSALSIYQLTQTTCYQIPSGLRMVISSRLGNQLGANQPEEAALGERLVLLWLTIPAVLLLVFTRQWGLLFTQNEAVLHLLDTLVWLLLMYSSLDALQAVWGCCPLGNLGNLGPFPFALDAPPGHWGDAPEAYNNGTLASCGQQQISGRWALRAYLGVSLPVGLLLAFAFRWGLLAGSARFRMGVDAVRGVVGLCAGHCLGKLCHVVPCWRALKRIDWEAEAKRAAERVEHVRPMSVALVR</sequence>
<evidence type="ECO:0000313" key="4">
    <source>
        <dbReference type="Proteomes" id="UP001642464"/>
    </source>
</evidence>
<dbReference type="EMBL" id="CAXAMM010000847">
    <property type="protein sequence ID" value="CAK8989273.1"/>
    <property type="molecule type" value="Genomic_DNA"/>
</dbReference>
<feature type="transmembrane region" description="Helical" evidence="2">
    <location>
        <begin position="188"/>
        <end position="209"/>
    </location>
</feature>
<protein>
    <submittedName>
        <fullName evidence="3">Protein DETOXIFICATION 16 (AtDTX16) (Multidrug and toxic compound extrusion protein 16) (MATE protein 16)</fullName>
    </submittedName>
</protein>
<gene>
    <name evidence="3" type="ORF">SCF082_LOCUS1740</name>
</gene>
<feature type="transmembrane region" description="Helical" evidence="2">
    <location>
        <begin position="419"/>
        <end position="439"/>
    </location>
</feature>
<evidence type="ECO:0000256" key="2">
    <source>
        <dbReference type="SAM" id="Phobius"/>
    </source>
</evidence>
<keyword evidence="2" id="KW-0472">Membrane</keyword>
<keyword evidence="2" id="KW-1133">Transmembrane helix</keyword>
<comment type="similarity">
    <text evidence="1">Belongs to the multi antimicrobial extrusion (MATE) (TC 2.A.66.1) family.</text>
</comment>
<dbReference type="Pfam" id="PF01554">
    <property type="entry name" value="MatE"/>
    <property type="match status" value="2"/>
</dbReference>